<name>A0A263D478_9PSEU</name>
<proteinExistence type="predicted"/>
<dbReference type="PANTHER" id="PTHR36221">
    <property type="entry name" value="DUF742 DOMAIN-CONTAINING PROTEIN"/>
    <property type="match status" value="1"/>
</dbReference>
<dbReference type="PANTHER" id="PTHR36221:SF1">
    <property type="entry name" value="DUF742 DOMAIN-CONTAINING PROTEIN"/>
    <property type="match status" value="1"/>
</dbReference>
<protein>
    <recommendedName>
        <fullName evidence="3">DUF742 domain-containing protein</fullName>
    </recommendedName>
</protein>
<dbReference type="OrthoDB" id="3534386at2"/>
<sequence length="121" mass="12524">MTTGRPRRESALVRSYVVTGGRTRPEGAALDPATLVEAAVIGSAPGLDPDQRRVLDMCRGGGLSVAEIAGHARLPMTAALIVVGDLIAGGQLAARATSRPTELPSVELMQEVLDGLRNLAV</sequence>
<comment type="caution">
    <text evidence="1">The sequence shown here is derived from an EMBL/GenBank/DDBJ whole genome shotgun (WGS) entry which is preliminary data.</text>
</comment>
<evidence type="ECO:0000313" key="2">
    <source>
        <dbReference type="Proteomes" id="UP000242444"/>
    </source>
</evidence>
<keyword evidence="2" id="KW-1185">Reference proteome</keyword>
<dbReference type="Pfam" id="PF05331">
    <property type="entry name" value="DUF742"/>
    <property type="match status" value="1"/>
</dbReference>
<evidence type="ECO:0008006" key="3">
    <source>
        <dbReference type="Google" id="ProtNLM"/>
    </source>
</evidence>
<dbReference type="InParanoid" id="A0A263D478"/>
<dbReference type="Proteomes" id="UP000242444">
    <property type="component" value="Unassembled WGS sequence"/>
</dbReference>
<gene>
    <name evidence="1" type="ORF">CFN78_14695</name>
</gene>
<dbReference type="EMBL" id="NKYE01000008">
    <property type="protein sequence ID" value="OZM72266.1"/>
    <property type="molecule type" value="Genomic_DNA"/>
</dbReference>
<organism evidence="1 2">
    <name type="scientific">Amycolatopsis antarctica</name>
    <dbReference type="NCBI Taxonomy" id="1854586"/>
    <lineage>
        <taxon>Bacteria</taxon>
        <taxon>Bacillati</taxon>
        <taxon>Actinomycetota</taxon>
        <taxon>Actinomycetes</taxon>
        <taxon>Pseudonocardiales</taxon>
        <taxon>Pseudonocardiaceae</taxon>
        <taxon>Amycolatopsis</taxon>
    </lineage>
</organism>
<accession>A0A263D478</accession>
<evidence type="ECO:0000313" key="1">
    <source>
        <dbReference type="EMBL" id="OZM72266.1"/>
    </source>
</evidence>
<dbReference type="InterPro" id="IPR007995">
    <property type="entry name" value="DUF742"/>
</dbReference>
<dbReference type="AlphaFoldDB" id="A0A263D478"/>
<reference evidence="1 2" key="1">
    <citation type="submission" date="2017-07" db="EMBL/GenBank/DDBJ databases">
        <title>Amycolatopsis antarcticus sp. nov., isolated from the surface of an Antarcticus brown macroalga.</title>
        <authorList>
            <person name="Wang J."/>
            <person name="Leiva S."/>
            <person name="Huang J."/>
            <person name="Huang Y."/>
        </authorList>
    </citation>
    <scope>NUCLEOTIDE SEQUENCE [LARGE SCALE GENOMIC DNA]</scope>
    <source>
        <strain evidence="1 2">AU-G6</strain>
    </source>
</reference>